<dbReference type="GeneID" id="70784502"/>
<protein>
    <submittedName>
        <fullName evidence="2">Uncharacterized protein</fullName>
    </submittedName>
</protein>
<reference evidence="1 4" key="3">
    <citation type="submission" date="2016-04" db="EMBL/GenBank/DDBJ databases">
        <title>Complete genome sequence of Thermococcus chitonophagus type strain GC74.</title>
        <authorList>
            <person name="Oger P.M."/>
        </authorList>
    </citation>
    <scope>NUCLEOTIDE SEQUENCE [LARGE SCALE GENOMIC DNA]</scope>
    <source>
        <strain evidence="1 4">GC74</strain>
    </source>
</reference>
<organism evidence="2 3">
    <name type="scientific">Thermococcus chitonophagus</name>
    <dbReference type="NCBI Taxonomy" id="54262"/>
    <lineage>
        <taxon>Archaea</taxon>
        <taxon>Methanobacteriati</taxon>
        <taxon>Methanobacteriota</taxon>
        <taxon>Thermococci</taxon>
        <taxon>Thermococcales</taxon>
        <taxon>Thermococcaceae</taxon>
        <taxon>Thermococcus</taxon>
    </lineage>
</organism>
<evidence type="ECO:0000313" key="4">
    <source>
        <dbReference type="Proteomes" id="UP000250189"/>
    </source>
</evidence>
<reference evidence="3" key="1">
    <citation type="submission" date="2016-01" db="EMBL/GenBank/DDBJ databases">
        <authorList>
            <person name="Vorgias C.E."/>
        </authorList>
    </citation>
    <scope>NUCLEOTIDE SEQUENCE [LARGE SCALE GENOMIC DNA]</scope>
</reference>
<reference evidence="2" key="2">
    <citation type="submission" date="2016-01" db="EMBL/GenBank/DDBJ databases">
        <authorList>
            <person name="Oliw E.H."/>
        </authorList>
    </citation>
    <scope>NUCLEOTIDE SEQUENCE</scope>
    <source>
        <strain evidence="2">1</strain>
    </source>
</reference>
<dbReference type="Proteomes" id="UP000250189">
    <property type="component" value="Chromosome"/>
</dbReference>
<dbReference type="Proteomes" id="UP000093069">
    <property type="component" value="Chromosome I"/>
</dbReference>
<dbReference type="AlphaFoldDB" id="A0A160VST6"/>
<evidence type="ECO:0000313" key="3">
    <source>
        <dbReference type="Proteomes" id="UP000093069"/>
    </source>
</evidence>
<keyword evidence="4" id="KW-1185">Reference proteome</keyword>
<dbReference type="EMBL" id="CP015193">
    <property type="protein sequence ID" value="ASJ17488.1"/>
    <property type="molecule type" value="Genomic_DNA"/>
</dbReference>
<dbReference type="KEGG" id="tch:CHITON_1358"/>
<accession>A0A160VST6</accession>
<sequence>MKSSTRKKWDLKLKILHDEKRFLLIAMGSSAIKLKGSFDLAGRAFHRKLFPMTYDLQGVSSA</sequence>
<gene>
    <name evidence="1" type="ORF">A3L04_10620</name>
    <name evidence="2" type="ORF">CHITON_1358</name>
</gene>
<evidence type="ECO:0000313" key="1">
    <source>
        <dbReference type="EMBL" id="ASJ17488.1"/>
    </source>
</evidence>
<evidence type="ECO:0000313" key="2">
    <source>
        <dbReference type="EMBL" id="CUX78137.1"/>
    </source>
</evidence>
<dbReference type="EMBL" id="LN999010">
    <property type="protein sequence ID" value="CUX78137.1"/>
    <property type="molecule type" value="Genomic_DNA"/>
</dbReference>
<name>A0A160VST6_9EURY</name>
<proteinExistence type="predicted"/>
<dbReference type="RefSeq" id="WP_231963762.1">
    <property type="nucleotide sequence ID" value="NZ_CP015193.1"/>
</dbReference>